<dbReference type="InterPro" id="IPR013783">
    <property type="entry name" value="Ig-like_fold"/>
</dbReference>
<name>A0A0R3WS87_HYDTA</name>
<sequence length="103" mass="11427">MDRGDVEGPPQFVQHPVPQATVNEGDSITLKAIVRPAGDPTLEVQWLKNGVVLSACELPLMQFYESTTRGFSSSQPHSKKDEEWLRFGGMQSHLQQHAAAVQR</sequence>
<dbReference type="PROSITE" id="PS50835">
    <property type="entry name" value="IG_LIKE"/>
    <property type="match status" value="1"/>
</dbReference>
<protein>
    <submittedName>
        <fullName evidence="4">Ig-like domain-containing protein</fullName>
    </submittedName>
</protein>
<feature type="domain" description="Ig-like" evidence="1">
    <location>
        <begin position="10"/>
        <end position="50"/>
    </location>
</feature>
<dbReference type="Proteomes" id="UP000274429">
    <property type="component" value="Unassembled WGS sequence"/>
</dbReference>
<proteinExistence type="predicted"/>
<dbReference type="STRING" id="6205.A0A0R3WS87"/>
<dbReference type="OrthoDB" id="504170at2759"/>
<dbReference type="InterPro" id="IPR013098">
    <property type="entry name" value="Ig_I-set"/>
</dbReference>
<dbReference type="SUPFAM" id="SSF48726">
    <property type="entry name" value="Immunoglobulin"/>
    <property type="match status" value="1"/>
</dbReference>
<evidence type="ECO:0000259" key="1">
    <source>
        <dbReference type="PROSITE" id="PS50835"/>
    </source>
</evidence>
<evidence type="ECO:0000313" key="2">
    <source>
        <dbReference type="EMBL" id="VDM22978.1"/>
    </source>
</evidence>
<dbReference type="WBParaSite" id="TTAC_0000362701-mRNA-1">
    <property type="protein sequence ID" value="TTAC_0000362701-mRNA-1"/>
    <property type="gene ID" value="TTAC_0000362701"/>
</dbReference>
<reference evidence="4" key="1">
    <citation type="submission" date="2017-02" db="UniProtKB">
        <authorList>
            <consortium name="WormBaseParasite"/>
        </authorList>
    </citation>
    <scope>IDENTIFICATION</scope>
</reference>
<evidence type="ECO:0000313" key="3">
    <source>
        <dbReference type="Proteomes" id="UP000274429"/>
    </source>
</evidence>
<dbReference type="AlphaFoldDB" id="A0A0R3WS87"/>
<dbReference type="InterPro" id="IPR007110">
    <property type="entry name" value="Ig-like_dom"/>
</dbReference>
<dbReference type="Pfam" id="PF07679">
    <property type="entry name" value="I-set"/>
    <property type="match status" value="1"/>
</dbReference>
<dbReference type="EMBL" id="UYWX01002736">
    <property type="protein sequence ID" value="VDM22978.1"/>
    <property type="molecule type" value="Genomic_DNA"/>
</dbReference>
<accession>A0A0R3WS87</accession>
<gene>
    <name evidence="2" type="ORF">TTAC_LOCUS3612</name>
</gene>
<dbReference type="InterPro" id="IPR036179">
    <property type="entry name" value="Ig-like_dom_sf"/>
</dbReference>
<dbReference type="Gene3D" id="2.60.40.10">
    <property type="entry name" value="Immunoglobulins"/>
    <property type="match status" value="1"/>
</dbReference>
<keyword evidence="3" id="KW-1185">Reference proteome</keyword>
<organism evidence="4">
    <name type="scientific">Hydatigena taeniaeformis</name>
    <name type="common">Feline tapeworm</name>
    <name type="synonym">Taenia taeniaeformis</name>
    <dbReference type="NCBI Taxonomy" id="6205"/>
    <lineage>
        <taxon>Eukaryota</taxon>
        <taxon>Metazoa</taxon>
        <taxon>Spiralia</taxon>
        <taxon>Lophotrochozoa</taxon>
        <taxon>Platyhelminthes</taxon>
        <taxon>Cestoda</taxon>
        <taxon>Eucestoda</taxon>
        <taxon>Cyclophyllidea</taxon>
        <taxon>Taeniidae</taxon>
        <taxon>Hydatigera</taxon>
    </lineage>
</organism>
<reference evidence="2 3" key="2">
    <citation type="submission" date="2018-11" db="EMBL/GenBank/DDBJ databases">
        <authorList>
            <consortium name="Pathogen Informatics"/>
        </authorList>
    </citation>
    <scope>NUCLEOTIDE SEQUENCE [LARGE SCALE GENOMIC DNA]</scope>
</reference>
<evidence type="ECO:0000313" key="4">
    <source>
        <dbReference type="WBParaSite" id="TTAC_0000362701-mRNA-1"/>
    </source>
</evidence>